<dbReference type="AlphaFoldDB" id="A0A3R7RTS7"/>
<dbReference type="RefSeq" id="XP_029226609.1">
    <property type="nucleotide sequence ID" value="XM_029373319.1"/>
</dbReference>
<feature type="region of interest" description="Disordered" evidence="1">
    <location>
        <begin position="16"/>
        <end position="81"/>
    </location>
</feature>
<keyword evidence="3" id="KW-1185">Reference proteome</keyword>
<feature type="region of interest" description="Disordered" evidence="1">
    <location>
        <begin position="114"/>
        <end position="184"/>
    </location>
</feature>
<feature type="compositionally biased region" description="Low complexity" evidence="1">
    <location>
        <begin position="169"/>
        <end position="184"/>
    </location>
</feature>
<dbReference type="Proteomes" id="UP000284403">
    <property type="component" value="Unassembled WGS sequence"/>
</dbReference>
<organism evidence="2 3">
    <name type="scientific">Trypanosoma conorhini</name>
    <dbReference type="NCBI Taxonomy" id="83891"/>
    <lineage>
        <taxon>Eukaryota</taxon>
        <taxon>Discoba</taxon>
        <taxon>Euglenozoa</taxon>
        <taxon>Kinetoplastea</taxon>
        <taxon>Metakinetoplastina</taxon>
        <taxon>Trypanosomatida</taxon>
        <taxon>Trypanosomatidae</taxon>
        <taxon>Trypanosoma</taxon>
    </lineage>
</organism>
<evidence type="ECO:0000256" key="1">
    <source>
        <dbReference type="SAM" id="MobiDB-lite"/>
    </source>
</evidence>
<protein>
    <submittedName>
        <fullName evidence="2">Uncharacterized protein</fullName>
    </submittedName>
</protein>
<dbReference type="OrthoDB" id="250540at2759"/>
<dbReference type="GeneID" id="40320053"/>
<dbReference type="EMBL" id="MKKU01000432">
    <property type="protein sequence ID" value="RNF12811.1"/>
    <property type="molecule type" value="Genomic_DNA"/>
</dbReference>
<feature type="compositionally biased region" description="Basic residues" evidence="1">
    <location>
        <begin position="159"/>
        <end position="168"/>
    </location>
</feature>
<evidence type="ECO:0000313" key="3">
    <source>
        <dbReference type="Proteomes" id="UP000284403"/>
    </source>
</evidence>
<reference evidence="2 3" key="1">
    <citation type="journal article" date="2018" name="BMC Genomics">
        <title>Genomic comparison of Trypanosoma conorhini and Trypanosoma rangeli to Trypanosoma cruzi strains of high and low virulence.</title>
        <authorList>
            <person name="Bradwell K.R."/>
            <person name="Koparde V.N."/>
            <person name="Matveyev A.V."/>
            <person name="Serrano M.G."/>
            <person name="Alves J.M."/>
            <person name="Parikh H."/>
            <person name="Huang B."/>
            <person name="Lee V."/>
            <person name="Espinosa-Alvarez O."/>
            <person name="Ortiz P.A."/>
            <person name="Costa-Martins A.G."/>
            <person name="Teixeira M.M."/>
            <person name="Buck G.A."/>
        </authorList>
    </citation>
    <scope>NUCLEOTIDE SEQUENCE [LARGE SCALE GENOMIC DNA]</scope>
    <source>
        <strain evidence="2 3">025E</strain>
    </source>
</reference>
<feature type="compositionally biased region" description="Pro residues" evidence="1">
    <location>
        <begin position="52"/>
        <end position="63"/>
    </location>
</feature>
<sequence>MSAWASGSLAEKLKRQKLAAANGTGPVAPPAAPTSSTAAGGGSGGKAKSAEAPPPAPFSPPPAVKEKPVASPASDKPQQQEPAALVHLGPIALPADVAKLVSADCDFVGVVQAPPAASEESRQPPSPKGPETAPRPTAFAAQPECDETPQTTDTSHLYPVHHPHHHRQQLYQHQHQQHQYQYQPQQRYMQQGMPGQSYHSAYSSVPYQMSPNAMPYRPRMYNGYPGMNMGMGIYGGINEYGGFSLQARHAYYPPPQNPMGPYTPPHQH</sequence>
<gene>
    <name evidence="2" type="ORF">Tco025E_06442</name>
</gene>
<evidence type="ECO:0000313" key="2">
    <source>
        <dbReference type="EMBL" id="RNF12811.1"/>
    </source>
</evidence>
<comment type="caution">
    <text evidence="2">The sequence shown here is derived from an EMBL/GenBank/DDBJ whole genome shotgun (WGS) entry which is preliminary data.</text>
</comment>
<accession>A0A3R7RTS7</accession>
<proteinExistence type="predicted"/>
<name>A0A3R7RTS7_9TRYP</name>